<dbReference type="Pfam" id="PF10433">
    <property type="entry name" value="Beta-prop_RSE1_1st"/>
    <property type="match status" value="1"/>
</dbReference>
<comment type="caution">
    <text evidence="2">The sequence shown here is derived from an EMBL/GenBank/DDBJ whole genome shotgun (WGS) entry which is preliminary data.</text>
</comment>
<evidence type="ECO:0000313" key="2">
    <source>
        <dbReference type="EMBL" id="ORX55513.1"/>
    </source>
</evidence>
<evidence type="ECO:0000313" key="3">
    <source>
        <dbReference type="Proteomes" id="UP000193719"/>
    </source>
</evidence>
<dbReference type="InterPro" id="IPR036322">
    <property type="entry name" value="WD40_repeat_dom_sf"/>
</dbReference>
<dbReference type="InterPro" id="IPR015943">
    <property type="entry name" value="WD40/YVTN_repeat-like_dom_sf"/>
</dbReference>
<accession>A0A1Y1VHF5</accession>
<protein>
    <recommendedName>
        <fullName evidence="1">RSE1/DDB1/CPSF1 first beta-propeller domain-containing protein</fullName>
    </recommendedName>
</protein>
<gene>
    <name evidence="2" type="ORF">BCR36DRAFT_347475</name>
</gene>
<reference evidence="2 3" key="2">
    <citation type="submission" date="2016-08" db="EMBL/GenBank/DDBJ databases">
        <title>Pervasive Adenine N6-methylation of Active Genes in Fungi.</title>
        <authorList>
            <consortium name="DOE Joint Genome Institute"/>
            <person name="Mondo S.J."/>
            <person name="Dannebaum R.O."/>
            <person name="Kuo R.C."/>
            <person name="Labutti K."/>
            <person name="Haridas S."/>
            <person name="Kuo A."/>
            <person name="Salamov A."/>
            <person name="Ahrendt S.R."/>
            <person name="Lipzen A."/>
            <person name="Sullivan W."/>
            <person name="Andreopoulos W.B."/>
            <person name="Clum A."/>
            <person name="Lindquist E."/>
            <person name="Daum C."/>
            <person name="Ramamoorthy G.K."/>
            <person name="Gryganskyi A."/>
            <person name="Culley D."/>
            <person name="Magnuson J.K."/>
            <person name="James T.Y."/>
            <person name="O'Malley M.A."/>
            <person name="Stajich J.E."/>
            <person name="Spatafora J.W."/>
            <person name="Visel A."/>
            <person name="Grigoriev I.V."/>
        </authorList>
    </citation>
    <scope>NUCLEOTIDE SEQUENCE [LARGE SCALE GENOMIC DNA]</scope>
    <source>
        <strain evidence="3">finn</strain>
    </source>
</reference>
<dbReference type="PANTHER" id="PTHR10644">
    <property type="entry name" value="DNA REPAIR/RNA PROCESSING CPSF FAMILY"/>
    <property type="match status" value="1"/>
</dbReference>
<dbReference type="InterPro" id="IPR050358">
    <property type="entry name" value="RSE1/DDB1/CFT1"/>
</dbReference>
<dbReference type="EMBL" id="MCFH01000009">
    <property type="protein sequence ID" value="ORX55513.1"/>
    <property type="molecule type" value="Genomic_DNA"/>
</dbReference>
<dbReference type="Proteomes" id="UP000193719">
    <property type="component" value="Unassembled WGS sequence"/>
</dbReference>
<feature type="domain" description="RSE1/DDB1/CPSF1 first beta-propeller" evidence="1">
    <location>
        <begin position="12"/>
        <end position="323"/>
    </location>
</feature>
<evidence type="ECO:0000259" key="1">
    <source>
        <dbReference type="Pfam" id="PF10433"/>
    </source>
</evidence>
<dbReference type="SUPFAM" id="SSF69322">
    <property type="entry name" value="Tricorn protease domain 2"/>
    <property type="match status" value="1"/>
</dbReference>
<keyword evidence="3" id="KW-1185">Reference proteome</keyword>
<proteinExistence type="predicted"/>
<dbReference type="SUPFAM" id="SSF50978">
    <property type="entry name" value="WD40 repeat-like"/>
    <property type="match status" value="1"/>
</dbReference>
<dbReference type="STRING" id="1754191.A0A1Y1VHF5"/>
<reference evidence="2 3" key="1">
    <citation type="submission" date="2016-08" db="EMBL/GenBank/DDBJ databases">
        <title>Genomes of anaerobic fungi encode conserved fungal cellulosomes for biomass hydrolysis.</title>
        <authorList>
            <consortium name="DOE Joint Genome Institute"/>
            <person name="Haitjema C.H."/>
            <person name="Gilmore S.P."/>
            <person name="Henske J.K."/>
            <person name="Solomon K.V."/>
            <person name="De Groot R."/>
            <person name="Kuo A."/>
            <person name="Mondo S.J."/>
            <person name="Salamov A.A."/>
            <person name="Labutti K."/>
            <person name="Zhao Z."/>
            <person name="Chiniquy J."/>
            <person name="Barry K."/>
            <person name="Brewer H.M."/>
            <person name="Purvine S.O."/>
            <person name="Wright A.T."/>
            <person name="Boxma B."/>
            <person name="Van Alen T."/>
            <person name="Hackstein J.H."/>
            <person name="Baker S.E."/>
            <person name="Grigoriev I.V."/>
            <person name="O'Malley M.A."/>
        </authorList>
    </citation>
    <scope>NUCLEOTIDE SEQUENCE [LARGE SCALE GENOMIC DNA]</scope>
    <source>
        <strain evidence="3">finn</strain>
    </source>
</reference>
<sequence length="1135" mass="132106">MKVINSNNDLEFKDIIFILSDSGYMSLLEYEIMNDINDSYIQDPIIETRKIKLCLINKFKISNYGFDYRNPIFFIRTDPLSRSLCISSFVNSINIWNINSSISENKFEMDNSTILNENGTIIDLIYLYPFQDDLNKIILVALICSEEKVYIVSYSFDNSDNLKCKSNFKSVPFLDATQSMPIQIIALPQFPECFIILTEQDVYFFKLNVLVEQNIYCSKINLMQYIRNNDVVISTVTTYDDFPGYITKDMNLPEYQNLLLGTNYGDAFKLTVYSNNELKIKNIINPVTISNSIYIDYYEGSDYFFSSGEMSDGYIFSVNKRTNELNVHDKVVDLSLLTDCVFLDYESLNINLNNNKLFVACGYQPNGFIKSIESGIKASLLSSQLLIEGIINLWTVRCKDDQYIIISFYNNTLILNSKKDKNQRENYFNIINCSDSCNLYTNCRTICAGSILNEEYLVQVVENKIIFVYCNNHSDKLESFEIVNEFVPSGNRNIFKAEIVDNYILLKYSDSKSLEIIKINNENSYLTFESLQDIQLSSEISSMKLIVKNDNLYIYVCTYEPSFSIYHYNNNTKSFKLILNEQLDVYSNDETGIPNSIEILKYNNIIDYLIIGFRNGSLLVIKTENQNDLIVVRNTFTKQLGNIPIKLYKNNYYKDNNQYIIIFGGENTYKLYLNEYGISLENVLVPKVDNIASYYHPESKNVYLIEYNKTIQIVNFDKYNKLHLKEYNISGTPKHMLFDNSSKTLVISSDTQSITNNIYSEITIMNPSNGKVYFNENYKEKGELCTKLAKWNVKNEKSYICVSMWNKNINESCVSMYNIKKIKMRSQEQIEMKMKLNSKNQMFLEKRGEIKIPGKVNCIQTLKNKYLLISSENLLYLIKINSSTKSPIISSSIKTRWKITTVNTIDNFVYVGQVNESVSLYEFNQNKKLEFKKSDEISKLVGSCITLSKNSIYVADRYGSIFGLSNKNEMIYSLYEDFNLYFGEPIMKFIKKELNNNQLQTYFNTACDNYEENKNTRISIVYGLSILGTIIKMIQIPDILYKQFMILQLIMGMYESTKPILGNDFDKYISKHRISHNIINGDMLNQFLLLNKHDQEEIVNSFNNLWKYHNNNEIISEYNIEYIWNIINDFDKSLV</sequence>
<organism evidence="2 3">
    <name type="scientific">Piromyces finnis</name>
    <dbReference type="NCBI Taxonomy" id="1754191"/>
    <lineage>
        <taxon>Eukaryota</taxon>
        <taxon>Fungi</taxon>
        <taxon>Fungi incertae sedis</taxon>
        <taxon>Chytridiomycota</taxon>
        <taxon>Chytridiomycota incertae sedis</taxon>
        <taxon>Neocallimastigomycetes</taxon>
        <taxon>Neocallimastigales</taxon>
        <taxon>Neocallimastigaceae</taxon>
        <taxon>Piromyces</taxon>
    </lineage>
</organism>
<dbReference type="Gene3D" id="2.130.10.10">
    <property type="entry name" value="YVTN repeat-like/Quinoprotein amine dehydrogenase"/>
    <property type="match status" value="3"/>
</dbReference>
<dbReference type="OrthoDB" id="20774at2759"/>
<dbReference type="AlphaFoldDB" id="A0A1Y1VHF5"/>
<dbReference type="InterPro" id="IPR018846">
    <property type="entry name" value="Beta-prop_RSE1/DDB1/CPSF1_1st"/>
</dbReference>
<name>A0A1Y1VHF5_9FUNG</name>